<proteinExistence type="predicted"/>
<dbReference type="Proteomes" id="UP000289841">
    <property type="component" value="Chromosome"/>
</dbReference>
<dbReference type="KEGG" id="aaxa:NCTC10138_00234"/>
<reference evidence="1 2" key="1">
    <citation type="submission" date="2019-01" db="EMBL/GenBank/DDBJ databases">
        <authorList>
            <consortium name="Pathogen Informatics"/>
        </authorList>
    </citation>
    <scope>NUCLEOTIDE SEQUENCE [LARGE SCALE GENOMIC DNA]</scope>
    <source>
        <strain evidence="1 2">NCTC10138</strain>
    </source>
</reference>
<dbReference type="AlphaFoldDB" id="A0A449BBQ6"/>
<dbReference type="EMBL" id="LR215048">
    <property type="protein sequence ID" value="VEU79881.1"/>
    <property type="molecule type" value="Genomic_DNA"/>
</dbReference>
<gene>
    <name evidence="1" type="ORF">NCTC10138_00234</name>
</gene>
<organism evidence="1 2">
    <name type="scientific">Haploplasma axanthum</name>
    <name type="common">Acholeplasma axanthum</name>
    <dbReference type="NCBI Taxonomy" id="29552"/>
    <lineage>
        <taxon>Bacteria</taxon>
        <taxon>Bacillati</taxon>
        <taxon>Mycoplasmatota</taxon>
        <taxon>Mollicutes</taxon>
        <taxon>Acholeplasmatales</taxon>
        <taxon>Acholeplasmataceae</taxon>
        <taxon>Haploplasma</taxon>
    </lineage>
</organism>
<evidence type="ECO:0000313" key="1">
    <source>
        <dbReference type="EMBL" id="VEU79881.1"/>
    </source>
</evidence>
<keyword evidence="2" id="KW-1185">Reference proteome</keyword>
<evidence type="ECO:0000313" key="2">
    <source>
        <dbReference type="Proteomes" id="UP000289841"/>
    </source>
</evidence>
<dbReference type="STRING" id="1278311.GCA_000428705_00784"/>
<sequence>MIVKMIKYLFFILMICFFCSLPFIVMSKNVSDFKFTKTLQTINNHEIQYERVIFWGNVYEGKNEVGNVNRKLIEVTIPIEAELKISPGLKINKGDLLYTNDDKEFFLNDAAGIIIQILRREDNFYILILSTDNITIDFYSKNRYEVNQLLWINTSNEVIGTKIAECKVIDSGYIYTTSIVNFENAFSDQVEILIQLNIQENVFYIDSKFVQKKNNSIASIVVFDNRLKSGRIVTFPYIEVGNSIVILTSELSGHDKVYIGNENDWKE</sequence>
<protein>
    <submittedName>
        <fullName evidence="1">Uncharacterized protein</fullName>
    </submittedName>
</protein>
<accession>A0A449BBQ6</accession>
<name>A0A449BBQ6_HAPAX</name>